<accession>A0AAD9VWX7</accession>
<name>A0AAD9VWX7_PHOAM</name>
<dbReference type="PROSITE" id="PS50920">
    <property type="entry name" value="SOLCAR"/>
    <property type="match status" value="3"/>
</dbReference>
<evidence type="ECO:0000256" key="4">
    <source>
        <dbReference type="ARBA" id="ARBA00022448"/>
    </source>
</evidence>
<dbReference type="InterPro" id="IPR016024">
    <property type="entry name" value="ARM-type_fold"/>
</dbReference>
<keyword evidence="10" id="KW-0496">Mitochondrion</keyword>
<comment type="subcellular location">
    <subcellularLocation>
        <location evidence="1">Mitochondrion inner membrane</location>
        <topology evidence="1">Multi-pass membrane protein</topology>
    </subcellularLocation>
</comment>
<dbReference type="Gene3D" id="1.50.40.10">
    <property type="entry name" value="Mitochondrial carrier domain"/>
    <property type="match status" value="2"/>
</dbReference>
<evidence type="ECO:0000256" key="13">
    <source>
        <dbReference type="PROSITE-ProRule" id="PRU00282"/>
    </source>
</evidence>
<evidence type="ECO:0000256" key="12">
    <source>
        <dbReference type="ARBA" id="ARBA00023186"/>
    </source>
</evidence>
<evidence type="ECO:0000256" key="8">
    <source>
        <dbReference type="ARBA" id="ARBA00022792"/>
    </source>
</evidence>
<gene>
    <name evidence="15" type="ORF">N8I77_012921</name>
</gene>
<keyword evidence="5" id="KW-0344">Guanine-nucleotide releasing factor</keyword>
<evidence type="ECO:0000313" key="15">
    <source>
        <dbReference type="EMBL" id="KAK2597049.1"/>
    </source>
</evidence>
<keyword evidence="9" id="KW-1133">Transmembrane helix</keyword>
<evidence type="ECO:0000256" key="14">
    <source>
        <dbReference type="SAM" id="MobiDB-lite"/>
    </source>
</evidence>
<dbReference type="Pfam" id="PF00153">
    <property type="entry name" value="Mito_carr"/>
    <property type="match status" value="4"/>
</dbReference>
<reference evidence="15" key="1">
    <citation type="submission" date="2023-06" db="EMBL/GenBank/DDBJ databases">
        <authorList>
            <person name="Noh H."/>
        </authorList>
    </citation>
    <scope>NUCLEOTIDE SEQUENCE</scope>
    <source>
        <strain evidence="15">DUCC20226</strain>
    </source>
</reference>
<keyword evidence="7" id="KW-0677">Repeat</keyword>
<dbReference type="Proteomes" id="UP001265746">
    <property type="component" value="Unassembled WGS sequence"/>
</dbReference>
<dbReference type="SUPFAM" id="SSF103506">
    <property type="entry name" value="Mitochondrial carrier"/>
    <property type="match status" value="1"/>
</dbReference>
<feature type="region of interest" description="Disordered" evidence="14">
    <location>
        <begin position="854"/>
        <end position="875"/>
    </location>
</feature>
<keyword evidence="16" id="KW-1185">Reference proteome</keyword>
<dbReference type="InterPro" id="IPR019318">
    <property type="entry name" value="Gua_nucleotide_exch_fac_Ric8"/>
</dbReference>
<feature type="repeat" description="Solcar" evidence="13">
    <location>
        <begin position="209"/>
        <end position="298"/>
    </location>
</feature>
<evidence type="ECO:0000256" key="11">
    <source>
        <dbReference type="ARBA" id="ARBA00023136"/>
    </source>
</evidence>
<evidence type="ECO:0000256" key="6">
    <source>
        <dbReference type="ARBA" id="ARBA00022692"/>
    </source>
</evidence>
<protein>
    <submittedName>
        <fullName evidence="15">Uncharacterized protein</fullName>
    </submittedName>
</protein>
<comment type="similarity">
    <text evidence="3">Belongs to the synembryn family.</text>
</comment>
<keyword evidence="4" id="KW-0813">Transport</keyword>
<evidence type="ECO:0000256" key="2">
    <source>
        <dbReference type="ARBA" id="ARBA00006375"/>
    </source>
</evidence>
<dbReference type="GO" id="GO:0005743">
    <property type="term" value="C:mitochondrial inner membrane"/>
    <property type="evidence" value="ECO:0007669"/>
    <property type="project" value="UniProtKB-SubCell"/>
</dbReference>
<keyword evidence="8" id="KW-0999">Mitochondrion inner membrane</keyword>
<dbReference type="InterPro" id="IPR023395">
    <property type="entry name" value="MCP_dom_sf"/>
</dbReference>
<comment type="caution">
    <text evidence="15">The sequence shown here is derived from an EMBL/GenBank/DDBJ whole genome shotgun (WGS) entry which is preliminary data.</text>
</comment>
<evidence type="ECO:0000256" key="10">
    <source>
        <dbReference type="ARBA" id="ARBA00023128"/>
    </source>
</evidence>
<feature type="region of interest" description="Disordered" evidence="14">
    <location>
        <begin position="1"/>
        <end position="43"/>
    </location>
</feature>
<keyword evidence="6 13" id="KW-0812">Transmembrane</keyword>
<dbReference type="PANTHER" id="PTHR45760">
    <property type="entry name" value="FI19922P1-RELATED"/>
    <property type="match status" value="1"/>
</dbReference>
<dbReference type="GO" id="GO:0005085">
    <property type="term" value="F:guanyl-nucleotide exchange factor activity"/>
    <property type="evidence" value="ECO:0007669"/>
    <property type="project" value="UniProtKB-KW"/>
</dbReference>
<sequence length="924" mass="102588">MTTVFQSSPPGQDHDRFDATNESSPRNVLPPKQDSIDSSSGTVSDITPFQKMLSATTGSLLTGLTMTPLDVVRVRWQSQSLSQQQNVLKATAEPQHFALKSRQVFQPTNLGVTSCCREVFFMNNNAEVCVVGPHVDGPPRADCAVQETQRKTFNSTFDGMRKIARNEGFFTLWRGLSPTLLMAIPANMIYFPGYEWLRYDKRSPVASLDANYAPLVAGILARVVAATAIGPMELFRTRLQASHGDTATSHVKDTLNSMREQLKTHGYRSLWRGLSLTLWRDVPFSGMYWWGYETIRGKLIDARERSKGRDLIGDTEARRLSQSHENHRDTFVDSFLAGSLSGAFACIATMPFDVGKTRTQVYHDSGKSVAGEALKGSAAPEEQTMVRLLQHIVRTEGPSGLFRGWLPRVMKVAPACAIMISSFEMGKKVFRDVNERSSERQRELDVEGFDLYKAFSSWGKESSPYPAKLEAVGKLMGKLSTDLEKQDLTTEQRDAALEEVKVYGRDPRNADPIFTKEGITTLTRHAFDTSATTTSHNALRCLANAMLIKPDARQVFVDLGYETKACAQLKRDTWDDEFLCSRVIFLTTYGTNVDLAKLIDDHGLATTIIAKLANHANLASNPGKAAADPMQDMALADTLKLMFNVSHFCKARVESFTLAVPHIITLLTKRDPTPSRPLDGPFSPLINALVNLKLDSSEAQTSLYPEGDQQASPVERLIHLLDLSMKAYSDTDLEQTVTPLVSVLRSIHESAPDSVQKAIRSKVLPAKDDRETILGRGDTLPARLLRNSTNPLTPQLRDAISHFLFEISDKDASKFVENVGYGFASGFLFQNNIPVPQNAIGADGAGPSGRPVNPITGQFLDRESGPDLPEMTEEEKEREAERLFVLFERLKKTGIVDVQNPVEQAFREGRFQDIKDDERVEELD</sequence>
<dbReference type="InterPro" id="IPR045315">
    <property type="entry name" value="Mtm1-like"/>
</dbReference>
<keyword evidence="11 13" id="KW-0472">Membrane</keyword>
<dbReference type="PANTHER" id="PTHR45760:SF2">
    <property type="entry name" value="FI19922P1-RELATED"/>
    <property type="match status" value="1"/>
</dbReference>
<comment type="similarity">
    <text evidence="2">Belongs to the mitochondrial carrier (TC 2.A.29) family.</text>
</comment>
<dbReference type="EMBL" id="JAUJFL010000010">
    <property type="protein sequence ID" value="KAK2597049.1"/>
    <property type="molecule type" value="Genomic_DNA"/>
</dbReference>
<dbReference type="SUPFAM" id="SSF48371">
    <property type="entry name" value="ARM repeat"/>
    <property type="match status" value="1"/>
</dbReference>
<proteinExistence type="inferred from homology"/>
<dbReference type="GO" id="GO:1990542">
    <property type="term" value="P:mitochondrial transmembrane transport"/>
    <property type="evidence" value="ECO:0007669"/>
    <property type="project" value="InterPro"/>
</dbReference>
<evidence type="ECO:0000256" key="7">
    <source>
        <dbReference type="ARBA" id="ARBA00022737"/>
    </source>
</evidence>
<evidence type="ECO:0000256" key="5">
    <source>
        <dbReference type="ARBA" id="ARBA00022658"/>
    </source>
</evidence>
<evidence type="ECO:0000256" key="1">
    <source>
        <dbReference type="ARBA" id="ARBA00004448"/>
    </source>
</evidence>
<dbReference type="Pfam" id="PF10165">
    <property type="entry name" value="Ric8"/>
    <property type="match status" value="1"/>
</dbReference>
<evidence type="ECO:0000313" key="16">
    <source>
        <dbReference type="Proteomes" id="UP001265746"/>
    </source>
</evidence>
<feature type="compositionally biased region" description="Polar residues" evidence="14">
    <location>
        <begin position="1"/>
        <end position="10"/>
    </location>
</feature>
<evidence type="ECO:0000256" key="9">
    <source>
        <dbReference type="ARBA" id="ARBA00022989"/>
    </source>
</evidence>
<dbReference type="AlphaFoldDB" id="A0AAD9VWX7"/>
<organism evidence="15 16">
    <name type="scientific">Phomopsis amygdali</name>
    <name type="common">Fusicoccum amygdali</name>
    <dbReference type="NCBI Taxonomy" id="1214568"/>
    <lineage>
        <taxon>Eukaryota</taxon>
        <taxon>Fungi</taxon>
        <taxon>Dikarya</taxon>
        <taxon>Ascomycota</taxon>
        <taxon>Pezizomycotina</taxon>
        <taxon>Sordariomycetes</taxon>
        <taxon>Sordariomycetidae</taxon>
        <taxon>Diaporthales</taxon>
        <taxon>Diaporthaceae</taxon>
        <taxon>Diaporthe</taxon>
    </lineage>
</organism>
<feature type="repeat" description="Solcar" evidence="13">
    <location>
        <begin position="329"/>
        <end position="429"/>
    </location>
</feature>
<evidence type="ECO:0000256" key="3">
    <source>
        <dbReference type="ARBA" id="ARBA00009049"/>
    </source>
</evidence>
<dbReference type="InterPro" id="IPR018108">
    <property type="entry name" value="MCP_transmembrane"/>
</dbReference>
<keyword evidence="12" id="KW-0143">Chaperone</keyword>
<feature type="repeat" description="Solcar" evidence="13">
    <location>
        <begin position="50"/>
        <end position="200"/>
    </location>
</feature>